<feature type="region of interest" description="Disordered" evidence="1">
    <location>
        <begin position="1"/>
        <end position="23"/>
    </location>
</feature>
<accession>A0A9W3C9P3</accession>
<gene>
    <name evidence="3" type="primary">LOC108821087</name>
</gene>
<reference evidence="3" key="2">
    <citation type="submission" date="2025-08" db="UniProtKB">
        <authorList>
            <consortium name="RefSeq"/>
        </authorList>
    </citation>
    <scope>IDENTIFICATION</scope>
    <source>
        <tissue evidence="3">Leaf</tissue>
    </source>
</reference>
<protein>
    <submittedName>
        <fullName evidence="3">Uncharacterized protein LOC108821087</fullName>
    </submittedName>
</protein>
<evidence type="ECO:0000313" key="3">
    <source>
        <dbReference type="RefSeq" id="XP_056848172.1"/>
    </source>
</evidence>
<dbReference type="RefSeq" id="XP_056848172.1">
    <property type="nucleotide sequence ID" value="XM_056992192.1"/>
</dbReference>
<feature type="compositionally biased region" description="Pro residues" evidence="1">
    <location>
        <begin position="1"/>
        <end position="20"/>
    </location>
</feature>
<dbReference type="Proteomes" id="UP000504610">
    <property type="component" value="Chromosome 8"/>
</dbReference>
<evidence type="ECO:0000313" key="2">
    <source>
        <dbReference type="Proteomes" id="UP000504610"/>
    </source>
</evidence>
<reference evidence="2" key="1">
    <citation type="journal article" date="2019" name="Database">
        <title>The radish genome database (RadishGD): an integrated information resource for radish genomics.</title>
        <authorList>
            <person name="Yu H.J."/>
            <person name="Baek S."/>
            <person name="Lee Y.J."/>
            <person name="Cho A."/>
            <person name="Mun J.H."/>
        </authorList>
    </citation>
    <scope>NUCLEOTIDE SEQUENCE [LARGE SCALE GENOMIC DNA]</scope>
    <source>
        <strain evidence="2">cv. WK10039</strain>
    </source>
</reference>
<dbReference type="AlphaFoldDB" id="A0A9W3C9P3"/>
<dbReference type="GeneID" id="108821087"/>
<proteinExistence type="predicted"/>
<keyword evidence="2" id="KW-1185">Reference proteome</keyword>
<evidence type="ECO:0000256" key="1">
    <source>
        <dbReference type="SAM" id="MobiDB-lite"/>
    </source>
</evidence>
<sequence>MPPSPPPLPSPPPPPFPTPPLTHSDLAGPPSVWSVDERYQYTAQCFSIDTSSAFNMGTPHQLILGKLLSLASSVFGSKNVKKPRELIGVDLVMSRKLKIAPKPKFQPLRTGTYFPLYHANFNLSLRHYVSCVQLSDGAVDEAFREERVSL</sequence>
<organism evidence="2 3">
    <name type="scientific">Raphanus sativus</name>
    <name type="common">Radish</name>
    <name type="synonym">Raphanus raphanistrum var. sativus</name>
    <dbReference type="NCBI Taxonomy" id="3726"/>
    <lineage>
        <taxon>Eukaryota</taxon>
        <taxon>Viridiplantae</taxon>
        <taxon>Streptophyta</taxon>
        <taxon>Embryophyta</taxon>
        <taxon>Tracheophyta</taxon>
        <taxon>Spermatophyta</taxon>
        <taxon>Magnoliopsida</taxon>
        <taxon>eudicotyledons</taxon>
        <taxon>Gunneridae</taxon>
        <taxon>Pentapetalae</taxon>
        <taxon>rosids</taxon>
        <taxon>malvids</taxon>
        <taxon>Brassicales</taxon>
        <taxon>Brassicaceae</taxon>
        <taxon>Brassiceae</taxon>
        <taxon>Raphanus</taxon>
    </lineage>
</organism>
<dbReference type="KEGG" id="rsz:108821087"/>
<name>A0A9W3C9P3_RAPSA</name>